<sequence>MYSKTAKTVLAPLADAVSSLVLIFAEAELSRTPMADLTSLAHIVDDQIAHLTAIGLKVSAQAASTDTQLKEEMPDACRKVKVSSELLVTATSTIAKDPHSSIGRSDLIDGVKGILQNTTKILSIMDDLEVRRLLTGLVVVRNHVTSLKDQEALIEEDTRPPAIVKWEALWVQTIALYSQALSGFLQQCHKRIAELIDQKLQTRLQSAAQVLSRESPVFVSTCRVVVSRIGPVQAKGMFKMTLIRMIAALDDIEGIISTRLDEEFNKDLSTKSHTMKLDQGEVQNMDDFITEVKNVFVTKAGNPHAAMNDFSNLSANILSSTKRFMNLVSDATQRAEISSQLEEIQKTDNEILSSARGFLSKPDSVYAQQELGQKLGQSRTCHAILRFIKNRMIVSELSSSNISLLDYKTPITVLGAVVDAAEKGNRPKLTNALQSFESETSRWLSLCASGMELCPFPDHQSAIDTAHCVRTTQALVPALIASANLLSVNPGEETAVKHLERICRSWVENLQGGVTLARNNFTPFEIISGLYHCFGQHVKAMGEAIAKGDVDVGLVEAFAAMASANQFSAAAKRVYDSAGDLVYRNSIESRCQDMDRALPIFVARIKHLLECKSFKEAGDLMSFAKDVSVRFLAIEDIMKVRNESLINLGNIGDVIANEEKEKELIVEGISVQILETASDTCVIDGEPPRPMTEYEAKHDPIQAAAQDILVEASNWSMKDNPIIESSIRISEQLSILARFFGFVNRETGNAEAKKEFILASKTIHVEALKISGAVKPIVERCMDKQLAKQLQGSIQWVENLAQQLKIVIAVKTSAPSDASSDVQLIACAKNLMVAVKGCIRDSEAGSLRVITNVEPSKERKEAVSAKRTRSIKKDIPLAPIVKFRRNVYRRTGTLR</sequence>
<dbReference type="SUPFAM" id="SSF47220">
    <property type="entry name" value="alpha-catenin/vinculin-like"/>
    <property type="match status" value="2"/>
</dbReference>
<dbReference type="Gene3D" id="1.20.120.230">
    <property type="entry name" value="Alpha-catenin/vinculin-like"/>
    <property type="match status" value="2"/>
</dbReference>
<keyword evidence="4" id="KW-0009">Actin-binding</keyword>
<dbReference type="AlphaFoldDB" id="A0A1Y2CY81"/>
<accession>A0A1Y2CY81</accession>
<evidence type="ECO:0000256" key="2">
    <source>
        <dbReference type="ARBA" id="ARBA00008376"/>
    </source>
</evidence>
<organism evidence="5 6">
    <name type="scientific">Rhizoclosmatium globosum</name>
    <dbReference type="NCBI Taxonomy" id="329046"/>
    <lineage>
        <taxon>Eukaryota</taxon>
        <taxon>Fungi</taxon>
        <taxon>Fungi incertae sedis</taxon>
        <taxon>Chytridiomycota</taxon>
        <taxon>Chytridiomycota incertae sedis</taxon>
        <taxon>Chytridiomycetes</taxon>
        <taxon>Chytridiales</taxon>
        <taxon>Chytriomycetaceae</taxon>
        <taxon>Rhizoclosmatium</taxon>
    </lineage>
</organism>
<evidence type="ECO:0000313" key="6">
    <source>
        <dbReference type="Proteomes" id="UP000193642"/>
    </source>
</evidence>
<dbReference type="EMBL" id="MCGO01000004">
    <property type="protein sequence ID" value="ORY51970.1"/>
    <property type="molecule type" value="Genomic_DNA"/>
</dbReference>
<keyword evidence="3" id="KW-0963">Cytoplasm</keyword>
<reference evidence="5 6" key="1">
    <citation type="submission" date="2016-07" db="EMBL/GenBank/DDBJ databases">
        <title>Pervasive Adenine N6-methylation of Active Genes in Fungi.</title>
        <authorList>
            <consortium name="DOE Joint Genome Institute"/>
            <person name="Mondo S.J."/>
            <person name="Dannebaum R.O."/>
            <person name="Kuo R.C."/>
            <person name="Labutti K."/>
            <person name="Haridas S."/>
            <person name="Kuo A."/>
            <person name="Salamov A."/>
            <person name="Ahrendt S.R."/>
            <person name="Lipzen A."/>
            <person name="Sullivan W."/>
            <person name="Andreopoulos W.B."/>
            <person name="Clum A."/>
            <person name="Lindquist E."/>
            <person name="Daum C."/>
            <person name="Ramamoorthy G.K."/>
            <person name="Gryganskyi A."/>
            <person name="Culley D."/>
            <person name="Magnuson J.K."/>
            <person name="James T.Y."/>
            <person name="O'Malley M.A."/>
            <person name="Stajich J.E."/>
            <person name="Spatafora J.W."/>
            <person name="Visel A."/>
            <person name="Grigoriev I.V."/>
        </authorList>
    </citation>
    <scope>NUCLEOTIDE SEQUENCE [LARGE SCALE GENOMIC DNA]</scope>
    <source>
        <strain evidence="5 6">JEL800</strain>
    </source>
</reference>
<dbReference type="InterPro" id="IPR017997">
    <property type="entry name" value="Vinculin"/>
</dbReference>
<comment type="similarity">
    <text evidence="2">Belongs to the vinculin/alpha-catenin family.</text>
</comment>
<dbReference type="GO" id="GO:0005737">
    <property type="term" value="C:cytoplasm"/>
    <property type="evidence" value="ECO:0007669"/>
    <property type="project" value="UniProtKB-SubCell"/>
</dbReference>
<dbReference type="Pfam" id="PF01044">
    <property type="entry name" value="Vinculin"/>
    <property type="match status" value="1"/>
</dbReference>
<comment type="subcellular location">
    <subcellularLocation>
        <location evidence="1">Cytoplasm</location>
    </subcellularLocation>
</comment>
<dbReference type="GO" id="GO:0051015">
    <property type="term" value="F:actin filament binding"/>
    <property type="evidence" value="ECO:0007669"/>
    <property type="project" value="InterPro"/>
</dbReference>
<comment type="caution">
    <text evidence="5">The sequence shown here is derived from an EMBL/GenBank/DDBJ whole genome shotgun (WGS) entry which is preliminary data.</text>
</comment>
<evidence type="ECO:0000256" key="1">
    <source>
        <dbReference type="ARBA" id="ARBA00004496"/>
    </source>
</evidence>
<gene>
    <name evidence="5" type="ORF">BCR33DRAFT_712175</name>
</gene>
<protein>
    <submittedName>
        <fullName evidence="5">Vinculin/alpha-catenin</fullName>
    </submittedName>
</protein>
<keyword evidence="6" id="KW-1185">Reference proteome</keyword>
<dbReference type="GO" id="GO:0007155">
    <property type="term" value="P:cell adhesion"/>
    <property type="evidence" value="ECO:0007669"/>
    <property type="project" value="InterPro"/>
</dbReference>
<evidence type="ECO:0000256" key="4">
    <source>
        <dbReference type="ARBA" id="ARBA00023203"/>
    </source>
</evidence>
<proteinExistence type="inferred from homology"/>
<dbReference type="STRING" id="329046.A0A1Y2CY81"/>
<name>A0A1Y2CY81_9FUNG</name>
<dbReference type="Gene3D" id="1.20.120.810">
    <property type="entry name" value="Vinculin, Vh2 four-helix bundle"/>
    <property type="match status" value="1"/>
</dbReference>
<evidence type="ECO:0000256" key="3">
    <source>
        <dbReference type="ARBA" id="ARBA00022490"/>
    </source>
</evidence>
<dbReference type="PANTHER" id="PTHR46180">
    <property type="entry name" value="VINCULIN"/>
    <property type="match status" value="1"/>
</dbReference>
<dbReference type="Proteomes" id="UP000193642">
    <property type="component" value="Unassembled WGS sequence"/>
</dbReference>
<evidence type="ECO:0000313" key="5">
    <source>
        <dbReference type="EMBL" id="ORY51970.1"/>
    </source>
</evidence>
<dbReference type="InterPro" id="IPR006077">
    <property type="entry name" value="Vinculin/catenin"/>
</dbReference>
<dbReference type="InterPro" id="IPR036723">
    <property type="entry name" value="Alpha-catenin/vinculin-like_sf"/>
</dbReference>
<dbReference type="OrthoDB" id="29742at2759"/>